<dbReference type="Proteomes" id="UP001189429">
    <property type="component" value="Unassembled WGS sequence"/>
</dbReference>
<feature type="region of interest" description="Disordered" evidence="1">
    <location>
        <begin position="181"/>
        <end position="206"/>
    </location>
</feature>
<feature type="compositionally biased region" description="Basic residues" evidence="1">
    <location>
        <begin position="1"/>
        <end position="11"/>
    </location>
</feature>
<accession>A0ABN9VEK4</accession>
<evidence type="ECO:0000256" key="1">
    <source>
        <dbReference type="SAM" id="MobiDB-lite"/>
    </source>
</evidence>
<feature type="region of interest" description="Disordered" evidence="1">
    <location>
        <begin position="1"/>
        <end position="20"/>
    </location>
</feature>
<dbReference type="EMBL" id="CAUYUJ010017082">
    <property type="protein sequence ID" value="CAK0871556.1"/>
    <property type="molecule type" value="Genomic_DNA"/>
</dbReference>
<proteinExistence type="predicted"/>
<protein>
    <submittedName>
        <fullName evidence="2">Uncharacterized protein</fullName>
    </submittedName>
</protein>
<evidence type="ECO:0000313" key="2">
    <source>
        <dbReference type="EMBL" id="CAK0871556.1"/>
    </source>
</evidence>
<feature type="region of interest" description="Disordered" evidence="1">
    <location>
        <begin position="48"/>
        <end position="104"/>
    </location>
</feature>
<gene>
    <name evidence="2" type="ORF">PCOR1329_LOCUS57356</name>
</gene>
<name>A0ABN9VEK4_9DINO</name>
<comment type="caution">
    <text evidence="2">The sequence shown here is derived from an EMBL/GenBank/DDBJ whole genome shotgun (WGS) entry which is preliminary data.</text>
</comment>
<reference evidence="2" key="1">
    <citation type="submission" date="2023-10" db="EMBL/GenBank/DDBJ databases">
        <authorList>
            <person name="Chen Y."/>
            <person name="Shah S."/>
            <person name="Dougan E. K."/>
            <person name="Thang M."/>
            <person name="Chan C."/>
        </authorList>
    </citation>
    <scope>NUCLEOTIDE SEQUENCE [LARGE SCALE GENOMIC DNA]</scope>
</reference>
<organism evidence="2 3">
    <name type="scientific">Prorocentrum cordatum</name>
    <dbReference type="NCBI Taxonomy" id="2364126"/>
    <lineage>
        <taxon>Eukaryota</taxon>
        <taxon>Sar</taxon>
        <taxon>Alveolata</taxon>
        <taxon>Dinophyceae</taxon>
        <taxon>Prorocentrales</taxon>
        <taxon>Prorocentraceae</taxon>
        <taxon>Prorocentrum</taxon>
    </lineage>
</organism>
<evidence type="ECO:0000313" key="3">
    <source>
        <dbReference type="Proteomes" id="UP001189429"/>
    </source>
</evidence>
<keyword evidence="3" id="KW-1185">Reference proteome</keyword>
<sequence length="206" mass="23088">MERRGWRGGRTRRGEEEAELDVAAEDRPQMLFWHRVLCGGCPGTARTPQMVAPRWASGPDGTLSTRPTQRSSSCPGSGHNYNRRPERDRSGCSAAPATPTAHLGKPLEGRLELDVREFRRQLLDPGLRRLRVHRNLERRSACERGADEARNRENAKAHHRCCGRQAVKARRANDGAKCYQRSGDSLVQDGSGRNLAQRGRRGDMPM</sequence>
<feature type="compositionally biased region" description="Polar residues" evidence="1">
    <location>
        <begin position="62"/>
        <end position="75"/>
    </location>
</feature>